<dbReference type="InterPro" id="IPR012910">
    <property type="entry name" value="Plug_dom"/>
</dbReference>
<evidence type="ECO:0000313" key="7">
    <source>
        <dbReference type="EMBL" id="GFE79198.1"/>
    </source>
</evidence>
<dbReference type="Proteomes" id="UP000445000">
    <property type="component" value="Unassembled WGS sequence"/>
</dbReference>
<dbReference type="Gene3D" id="2.40.170.20">
    <property type="entry name" value="TonB-dependent receptor, beta-barrel domain"/>
    <property type="match status" value="1"/>
</dbReference>
<dbReference type="PANTHER" id="PTHR47234">
    <property type="match status" value="1"/>
</dbReference>
<name>A0A829Y8J9_9GAMM</name>
<evidence type="ECO:0000259" key="6">
    <source>
        <dbReference type="Pfam" id="PF07715"/>
    </source>
</evidence>
<comment type="subcellular location">
    <subcellularLocation>
        <location evidence="1 4">Cell outer membrane</location>
    </subcellularLocation>
</comment>
<evidence type="ECO:0000256" key="3">
    <source>
        <dbReference type="ARBA" id="ARBA00023237"/>
    </source>
</evidence>
<keyword evidence="3" id="KW-0998">Cell outer membrane</keyword>
<dbReference type="SUPFAM" id="SSF56935">
    <property type="entry name" value="Porins"/>
    <property type="match status" value="1"/>
</dbReference>
<dbReference type="PANTHER" id="PTHR47234:SF2">
    <property type="entry name" value="TONB-DEPENDENT RECEPTOR"/>
    <property type="match status" value="1"/>
</dbReference>
<gene>
    <name evidence="7" type="ORF">GCM10011487_11980</name>
</gene>
<evidence type="ECO:0000256" key="4">
    <source>
        <dbReference type="RuleBase" id="RU003357"/>
    </source>
</evidence>
<feature type="domain" description="TonB-dependent receptor-like beta-barrel" evidence="5">
    <location>
        <begin position="638"/>
        <end position="911"/>
    </location>
</feature>
<dbReference type="AlphaFoldDB" id="A0A829Y8J9"/>
<dbReference type="InterPro" id="IPR037066">
    <property type="entry name" value="Plug_dom_sf"/>
</dbReference>
<keyword evidence="7" id="KW-0675">Receptor</keyword>
<dbReference type="EMBL" id="BLJN01000001">
    <property type="protein sequence ID" value="GFE79198.1"/>
    <property type="molecule type" value="Genomic_DNA"/>
</dbReference>
<accession>A0A829Y8J9</accession>
<keyword evidence="2 4" id="KW-0472">Membrane</keyword>
<feature type="domain" description="TonB-dependent receptor plug" evidence="6">
    <location>
        <begin position="248"/>
        <end position="353"/>
    </location>
</feature>
<evidence type="ECO:0000259" key="5">
    <source>
        <dbReference type="Pfam" id="PF00593"/>
    </source>
</evidence>
<dbReference type="Pfam" id="PF00593">
    <property type="entry name" value="TonB_dep_Rec_b-barrel"/>
    <property type="match status" value="1"/>
</dbReference>
<dbReference type="Pfam" id="PF07715">
    <property type="entry name" value="Plug"/>
    <property type="match status" value="1"/>
</dbReference>
<reference evidence="8" key="1">
    <citation type="submission" date="2020-01" db="EMBL/GenBank/DDBJ databases">
        <title>'Steroidobacter agaridevorans' sp. nov., agar-degrading bacteria isolated from rhizosphere soils.</title>
        <authorList>
            <person name="Ikenaga M."/>
            <person name="Kataoka M."/>
            <person name="Murouchi A."/>
            <person name="Katsuragi S."/>
            <person name="Sakai M."/>
        </authorList>
    </citation>
    <scope>NUCLEOTIDE SEQUENCE [LARGE SCALE GENOMIC DNA]</scope>
    <source>
        <strain evidence="8">YU21-B</strain>
    </source>
</reference>
<evidence type="ECO:0000256" key="2">
    <source>
        <dbReference type="ARBA" id="ARBA00023136"/>
    </source>
</evidence>
<dbReference type="Gene3D" id="2.170.130.10">
    <property type="entry name" value="TonB-dependent receptor, plug domain"/>
    <property type="match status" value="1"/>
</dbReference>
<protein>
    <submittedName>
        <fullName evidence="7">TonB-dependent receptor</fullName>
    </submittedName>
</protein>
<dbReference type="InterPro" id="IPR036942">
    <property type="entry name" value="Beta-barrel_TonB_sf"/>
</dbReference>
<sequence>MWGNGIMRSGPAQNFIGILFAALFLCGRCANGAESEPALDPDELVEWDLPRMRFYDFAQWFSRKYDIQVAVDTGNAYVGPMKGLMSPKELWTRFAEAACGTLKIHESGITYSVYPREIPPLNDRLFKYRIPRDKFANVIRNLSRQSNGLTIAYLSTSKEEEDTLVGPYNGRWSTLEALTKILAEKPELTFRWVDQEMISIEPKANVPPEQDLVARDLAGDICRATIPPSSSRMLVTASRWPSFADITSPTILDRRDIEEGGKDTLPEVLQQLSQTAFHRPLGYRATGAQFAELRGLGAQYVKVLINGRPTFASAGDFWEGAFDLNSVPLSAVERIEVSPHAASLVHGADAIGGMVNIVLREADRQIANVRYEGAEGGAGVTRGSVSAGIKTDDALASLVLDYSKTTSLLGSERSRWANQDFTRFGSVDNRSLFSTPPNVSTLDGSNLPGMSSPFAAVSISNAGVPEFRAGEVNRTSLLAWQAIVPEIRRISVSAIGEQNIGSSTFRTEFLLSDKSTSFQYSPEVIPQLVLGQDHPQNVFGIPVAVSGALSGLPSPTQGIESQLRRGVVQLTGDIADWTYETYVTHSTERAATTWTNAVDPFLLIEALSGRTSTLNVLSASPGKGNSNILAPEQTSRYEHGGTQATARLRRQLIDLPAVSATLDVGVDVKREFAEYANLTSDLARNVMSEFAIADLALLGELKTSFGVRRDDYENLSPVTSYQYSTTWQPIRNVKVRASYNDAFFAPLFIDLFFPRVALPTEIFDPARQEIASTTIVTGGNPDLRPSVGRSFSIGFEFEDRGGLRASIDFWRMTLRDRVSVVPPWTLLANSAALPDRVVRDSPTAEDIATNRPGRLLSLDMTRANFGETDTRGIDASVESELRTSVGSFRPRLDVTYTDRFRFTDLPGSNVPARERAGIASEHGTIMQWRLRGSLAYEHRQWKANILARRDSCYEDFNTTMGRFTGRSVCPALAIDLNVSRKVGEHVDVMVGGSDLLNRSPPFSEINGPVGFDFSQGDLVGRTLYLSVSGTL</sequence>
<evidence type="ECO:0000256" key="1">
    <source>
        <dbReference type="ARBA" id="ARBA00004442"/>
    </source>
</evidence>
<comment type="similarity">
    <text evidence="4">Belongs to the TonB-dependent receptor family.</text>
</comment>
<dbReference type="InterPro" id="IPR000531">
    <property type="entry name" value="Beta-barrel_TonB"/>
</dbReference>
<keyword evidence="4" id="KW-0798">TonB box</keyword>
<dbReference type="GO" id="GO:0009279">
    <property type="term" value="C:cell outer membrane"/>
    <property type="evidence" value="ECO:0007669"/>
    <property type="project" value="UniProtKB-SubCell"/>
</dbReference>
<organism evidence="7 8">
    <name type="scientific">Steroidobacter agaridevorans</name>
    <dbReference type="NCBI Taxonomy" id="2695856"/>
    <lineage>
        <taxon>Bacteria</taxon>
        <taxon>Pseudomonadati</taxon>
        <taxon>Pseudomonadota</taxon>
        <taxon>Gammaproteobacteria</taxon>
        <taxon>Steroidobacterales</taxon>
        <taxon>Steroidobacteraceae</taxon>
        <taxon>Steroidobacter</taxon>
    </lineage>
</organism>
<evidence type="ECO:0000313" key="8">
    <source>
        <dbReference type="Proteomes" id="UP000445000"/>
    </source>
</evidence>
<comment type="caution">
    <text evidence="7">The sequence shown here is derived from an EMBL/GenBank/DDBJ whole genome shotgun (WGS) entry which is preliminary data.</text>
</comment>
<keyword evidence="8" id="KW-1185">Reference proteome</keyword>
<proteinExistence type="inferred from homology"/>